<protein>
    <submittedName>
        <fullName evidence="2">Uncharacterized protein</fullName>
    </submittedName>
</protein>
<sequence>MWAQPRGVGTTFRRIFGGSPQEESYGFPCDDGLLMWKVHTGGGLVSKVAALLGGVYLVFSTLFYLLLYLFGECYGARFKSPGTKPCLCGADVAQSDNKIYVIFILAPFIEVCSEQQRNFITSILTGAGAPGRPPPSSEKEAALHALHTLLCSCIFLGNISRIVIVSMAKRGNSLCEC</sequence>
<evidence type="ECO:0000313" key="3">
    <source>
        <dbReference type="Proteomes" id="UP000233551"/>
    </source>
</evidence>
<evidence type="ECO:0000256" key="1">
    <source>
        <dbReference type="SAM" id="Phobius"/>
    </source>
</evidence>
<evidence type="ECO:0000313" key="2">
    <source>
        <dbReference type="EMBL" id="PKI74686.1"/>
    </source>
</evidence>
<gene>
    <name evidence="2" type="ORF">CRG98_005013</name>
</gene>
<reference evidence="2 3" key="1">
    <citation type="submission" date="2017-11" db="EMBL/GenBank/DDBJ databases">
        <title>De-novo sequencing of pomegranate (Punica granatum L.) genome.</title>
        <authorList>
            <person name="Akparov Z."/>
            <person name="Amiraslanov A."/>
            <person name="Hajiyeva S."/>
            <person name="Abbasov M."/>
            <person name="Kaur K."/>
            <person name="Hamwieh A."/>
            <person name="Solovyev V."/>
            <person name="Salamov A."/>
            <person name="Braich B."/>
            <person name="Kosarev P."/>
            <person name="Mahmoud A."/>
            <person name="Hajiyev E."/>
            <person name="Babayeva S."/>
            <person name="Izzatullayeva V."/>
            <person name="Mammadov A."/>
            <person name="Mammadov A."/>
            <person name="Sharifova S."/>
            <person name="Ojaghi J."/>
            <person name="Eynullazada K."/>
            <person name="Bayramov B."/>
            <person name="Abdulazimova A."/>
            <person name="Shahmuradov I."/>
        </authorList>
    </citation>
    <scope>NUCLEOTIDE SEQUENCE [LARGE SCALE GENOMIC DNA]</scope>
    <source>
        <strain evidence="3">cv. AG2017</strain>
        <tissue evidence="2">Leaf</tissue>
    </source>
</reference>
<keyword evidence="1" id="KW-0472">Membrane</keyword>
<dbReference type="EMBL" id="PGOL01000196">
    <property type="protein sequence ID" value="PKI74686.1"/>
    <property type="molecule type" value="Genomic_DNA"/>
</dbReference>
<organism evidence="2 3">
    <name type="scientific">Punica granatum</name>
    <name type="common">Pomegranate</name>
    <dbReference type="NCBI Taxonomy" id="22663"/>
    <lineage>
        <taxon>Eukaryota</taxon>
        <taxon>Viridiplantae</taxon>
        <taxon>Streptophyta</taxon>
        <taxon>Embryophyta</taxon>
        <taxon>Tracheophyta</taxon>
        <taxon>Spermatophyta</taxon>
        <taxon>Magnoliopsida</taxon>
        <taxon>eudicotyledons</taxon>
        <taxon>Gunneridae</taxon>
        <taxon>Pentapetalae</taxon>
        <taxon>rosids</taxon>
        <taxon>malvids</taxon>
        <taxon>Myrtales</taxon>
        <taxon>Lythraceae</taxon>
        <taxon>Punica</taxon>
    </lineage>
</organism>
<keyword evidence="3" id="KW-1185">Reference proteome</keyword>
<proteinExistence type="predicted"/>
<keyword evidence="1" id="KW-0812">Transmembrane</keyword>
<dbReference type="AlphaFoldDB" id="A0A2I0L3G7"/>
<keyword evidence="1" id="KW-1133">Transmembrane helix</keyword>
<comment type="caution">
    <text evidence="2">The sequence shown here is derived from an EMBL/GenBank/DDBJ whole genome shotgun (WGS) entry which is preliminary data.</text>
</comment>
<name>A0A2I0L3G7_PUNGR</name>
<accession>A0A2I0L3G7</accession>
<feature type="transmembrane region" description="Helical" evidence="1">
    <location>
        <begin position="48"/>
        <end position="70"/>
    </location>
</feature>
<dbReference type="Proteomes" id="UP000233551">
    <property type="component" value="Unassembled WGS sequence"/>
</dbReference>